<evidence type="ECO:0000256" key="1">
    <source>
        <dbReference type="ARBA" id="ARBA00007387"/>
    </source>
</evidence>
<reference evidence="7" key="1">
    <citation type="submission" date="2021-07" db="EMBL/GenBank/DDBJ databases">
        <authorList>
            <person name="Durling M."/>
        </authorList>
    </citation>
    <scope>NUCLEOTIDE SEQUENCE</scope>
</reference>
<dbReference type="InterPro" id="IPR029058">
    <property type="entry name" value="AB_hydrolase_fold"/>
</dbReference>
<dbReference type="Pfam" id="PF05705">
    <property type="entry name" value="DUF829"/>
    <property type="match status" value="1"/>
</dbReference>
<dbReference type="InterPro" id="IPR008547">
    <property type="entry name" value="DUF829_TMEM53"/>
</dbReference>
<dbReference type="GO" id="GO:0005640">
    <property type="term" value="C:nuclear outer membrane"/>
    <property type="evidence" value="ECO:0007669"/>
    <property type="project" value="UniProtKB-SubCell"/>
</dbReference>
<organism evidence="7 8">
    <name type="scientific">Hymenoscyphus albidus</name>
    <dbReference type="NCBI Taxonomy" id="595503"/>
    <lineage>
        <taxon>Eukaryota</taxon>
        <taxon>Fungi</taxon>
        <taxon>Dikarya</taxon>
        <taxon>Ascomycota</taxon>
        <taxon>Pezizomycotina</taxon>
        <taxon>Leotiomycetes</taxon>
        <taxon>Helotiales</taxon>
        <taxon>Helotiaceae</taxon>
        <taxon>Hymenoscyphus</taxon>
    </lineage>
</organism>
<comment type="subcellular location">
    <subcellularLocation>
        <location evidence="6">Nucleus outer membrane</location>
        <topology evidence="6">Single-pass membrane protein</topology>
    </subcellularLocation>
</comment>
<evidence type="ECO:0000256" key="2">
    <source>
        <dbReference type="ARBA" id="ARBA00022692"/>
    </source>
</evidence>
<dbReference type="SUPFAM" id="SSF53474">
    <property type="entry name" value="alpha/beta-Hydrolases"/>
    <property type="match status" value="1"/>
</dbReference>
<evidence type="ECO:0000313" key="7">
    <source>
        <dbReference type="EMBL" id="CAG8983870.1"/>
    </source>
</evidence>
<evidence type="ECO:0000256" key="3">
    <source>
        <dbReference type="ARBA" id="ARBA00022989"/>
    </source>
</evidence>
<keyword evidence="2" id="KW-0812">Transmembrane</keyword>
<dbReference type="PANTHER" id="PTHR12265:SF30">
    <property type="entry name" value="TRANSMEMBRANE PROTEIN 53"/>
    <property type="match status" value="1"/>
</dbReference>
<evidence type="ECO:0000256" key="4">
    <source>
        <dbReference type="ARBA" id="ARBA00023136"/>
    </source>
</evidence>
<dbReference type="EMBL" id="CAJVRM010000742">
    <property type="protein sequence ID" value="CAG8983870.1"/>
    <property type="molecule type" value="Genomic_DNA"/>
</dbReference>
<keyword evidence="3" id="KW-1133">Transmembrane helix</keyword>
<keyword evidence="5" id="KW-0539">Nucleus</keyword>
<dbReference type="Proteomes" id="UP000701801">
    <property type="component" value="Unassembled WGS sequence"/>
</dbReference>
<evidence type="ECO:0008006" key="9">
    <source>
        <dbReference type="Google" id="ProtNLM"/>
    </source>
</evidence>
<evidence type="ECO:0000256" key="6">
    <source>
        <dbReference type="ARBA" id="ARBA00034303"/>
    </source>
</evidence>
<dbReference type="AlphaFoldDB" id="A0A9N9LYZ0"/>
<evidence type="ECO:0000313" key="8">
    <source>
        <dbReference type="Proteomes" id="UP000701801"/>
    </source>
</evidence>
<evidence type="ECO:0000256" key="5">
    <source>
        <dbReference type="ARBA" id="ARBA00023242"/>
    </source>
</evidence>
<comment type="similarity">
    <text evidence="1">Belongs to the TMEM53 family.</text>
</comment>
<accession>A0A9N9LYZ0</accession>
<keyword evidence="8" id="KW-1185">Reference proteome</keyword>
<dbReference type="PANTHER" id="PTHR12265">
    <property type="entry name" value="TRANSMEMBRANE PROTEIN 53"/>
    <property type="match status" value="1"/>
</dbReference>
<protein>
    <recommendedName>
        <fullName evidence="9">Indole-diterpene biosynthesis protein-like protein PaxU</fullName>
    </recommendedName>
</protein>
<gene>
    <name evidence="7" type="ORF">HYALB_00005508</name>
</gene>
<sequence>MATRTYSPIPGTETKISIPISSFNRLSKVVSLYEPPDSPLPLPTAPTTILLCSWMNASPKHIAKYTSSYIRLFPGARILIATINTAQFLLQSEKTRRSDIKAAVTALLARPLEDERLLMHAISNGGAKRLYGIAGAFRELAGKPLMPFAYILDSAPGIPQFRRDVHALTVPVKGWPWWAKAPFYVVVYMITCFVYVSVNWMPKWFWHQLVWAPHDASVNHDQIPQKCLRAFVYSKEDKAIDYKNVETHAKLCEGKGYKVIKKRVENAEHAQMFRGKGGEEDYWGFVQKAWKMGYLKENADGV</sequence>
<keyword evidence="4" id="KW-0472">Membrane</keyword>
<dbReference type="OrthoDB" id="77878at2759"/>
<comment type="caution">
    <text evidence="7">The sequence shown here is derived from an EMBL/GenBank/DDBJ whole genome shotgun (WGS) entry which is preliminary data.</text>
</comment>
<proteinExistence type="inferred from homology"/>
<name>A0A9N9LYZ0_9HELO</name>